<evidence type="ECO:0000256" key="1">
    <source>
        <dbReference type="SAM" id="Phobius"/>
    </source>
</evidence>
<feature type="transmembrane region" description="Helical" evidence="1">
    <location>
        <begin position="139"/>
        <end position="160"/>
    </location>
</feature>
<comment type="caution">
    <text evidence="2">The sequence shown here is derived from an EMBL/GenBank/DDBJ whole genome shotgun (WGS) entry which is preliminary data.</text>
</comment>
<keyword evidence="1" id="KW-0812">Transmembrane</keyword>
<dbReference type="AlphaFoldDB" id="A0A8J8P6Z3"/>
<gene>
    <name evidence="2" type="ORF">FGO68_gene5421</name>
</gene>
<sequence>MATFIACLALLLTSILPLLMFLLIKQNLIGQITNSLQFGTVTQGLKRDTHFKQLLHTLGLLKWQLTIIVLVLLRNHPSQQLQLLIPLSILYQTYLIRYQPYESSTENKFCLFNELLVSSVLYLYIVASDYNEVIEMRDYSGLGIIGVISICIIVNFGKFIDSLVREIKRKVPMFLHKLRQRGVKKYLGETEMAEVTTNNALNTVEHAKPVNAVALLSLAEKVPGYLEQLREGPLALKANQEKQVEERDDNLDLNQLYNNFEATTSDLSTFQPLHKASPQSHILHIKLQSESNPLKTHQDLMSIDLQNSRRTSSLISLTPLQDRLCNQLHSRIPRLEFDGQSSFLVPHSHSSFSSTVQEKKEWLYTYKRE</sequence>
<reference evidence="2" key="1">
    <citation type="submission" date="2019-06" db="EMBL/GenBank/DDBJ databases">
        <authorList>
            <person name="Zheng W."/>
        </authorList>
    </citation>
    <scope>NUCLEOTIDE SEQUENCE</scope>
    <source>
        <strain evidence="2">QDHG01</strain>
    </source>
</reference>
<keyword evidence="3" id="KW-1185">Reference proteome</keyword>
<name>A0A8J8P6Z3_HALGN</name>
<dbReference type="Proteomes" id="UP000785679">
    <property type="component" value="Unassembled WGS sequence"/>
</dbReference>
<dbReference type="EMBL" id="RRYP01000927">
    <property type="protein sequence ID" value="TNV86651.1"/>
    <property type="molecule type" value="Genomic_DNA"/>
</dbReference>
<evidence type="ECO:0000313" key="2">
    <source>
        <dbReference type="EMBL" id="TNV86651.1"/>
    </source>
</evidence>
<protein>
    <submittedName>
        <fullName evidence="2">Uncharacterized protein</fullName>
    </submittedName>
</protein>
<evidence type="ECO:0000313" key="3">
    <source>
        <dbReference type="Proteomes" id="UP000785679"/>
    </source>
</evidence>
<organism evidence="2 3">
    <name type="scientific">Halteria grandinella</name>
    <dbReference type="NCBI Taxonomy" id="5974"/>
    <lineage>
        <taxon>Eukaryota</taxon>
        <taxon>Sar</taxon>
        <taxon>Alveolata</taxon>
        <taxon>Ciliophora</taxon>
        <taxon>Intramacronucleata</taxon>
        <taxon>Spirotrichea</taxon>
        <taxon>Stichotrichia</taxon>
        <taxon>Sporadotrichida</taxon>
        <taxon>Halteriidae</taxon>
        <taxon>Halteria</taxon>
    </lineage>
</organism>
<feature type="transmembrane region" description="Helical" evidence="1">
    <location>
        <begin position="54"/>
        <end position="73"/>
    </location>
</feature>
<keyword evidence="1" id="KW-1133">Transmembrane helix</keyword>
<proteinExistence type="predicted"/>
<keyword evidence="1" id="KW-0472">Membrane</keyword>
<accession>A0A8J8P6Z3</accession>
<feature type="transmembrane region" description="Helical" evidence="1">
    <location>
        <begin position="109"/>
        <end position="127"/>
    </location>
</feature>